<proteinExistence type="predicted"/>
<evidence type="ECO:0000313" key="3">
    <source>
        <dbReference type="Proteomes" id="UP000028547"/>
    </source>
</evidence>
<name>A0A084SGS6_9BACT</name>
<dbReference type="GO" id="GO:0016757">
    <property type="term" value="F:glycosyltransferase activity"/>
    <property type="evidence" value="ECO:0007669"/>
    <property type="project" value="UniProtKB-KW"/>
</dbReference>
<accession>A0A084SGS6</accession>
<comment type="caution">
    <text evidence="2">The sequence shown here is derived from an EMBL/GenBank/DDBJ whole genome shotgun (WGS) entry which is preliminary data.</text>
</comment>
<dbReference type="RefSeq" id="WP_043411673.1">
    <property type="nucleotide sequence ID" value="NZ_JPMI01000353.1"/>
</dbReference>
<feature type="domain" description="Phosphoribosyltransferase" evidence="1">
    <location>
        <begin position="34"/>
        <end position="231"/>
    </location>
</feature>
<dbReference type="Gene3D" id="3.40.50.2020">
    <property type="match status" value="1"/>
</dbReference>
<keyword evidence="2" id="KW-0328">Glycosyltransferase</keyword>
<dbReference type="InterPro" id="IPR029057">
    <property type="entry name" value="PRTase-like"/>
</dbReference>
<reference evidence="2 3" key="1">
    <citation type="submission" date="2014-07" db="EMBL/GenBank/DDBJ databases">
        <title>Draft Genome Sequence of Gephyronic Acid Producer, Cystobacter violaceus Strain Cb vi76.</title>
        <authorList>
            <person name="Stevens D.C."/>
            <person name="Young J."/>
            <person name="Carmichael R."/>
            <person name="Tan J."/>
            <person name="Taylor R.E."/>
        </authorList>
    </citation>
    <scope>NUCLEOTIDE SEQUENCE [LARGE SCALE GENOMIC DNA]</scope>
    <source>
        <strain evidence="2 3">Cb vi76</strain>
    </source>
</reference>
<gene>
    <name evidence="2" type="ORF">Q664_46595</name>
</gene>
<evidence type="ECO:0000259" key="1">
    <source>
        <dbReference type="Pfam" id="PF14681"/>
    </source>
</evidence>
<protein>
    <submittedName>
        <fullName evidence="2">Uracil phosphoribosyltransferase</fullName>
    </submittedName>
</protein>
<dbReference type="SUPFAM" id="SSF53271">
    <property type="entry name" value="PRTase-like"/>
    <property type="match status" value="1"/>
</dbReference>
<organism evidence="2 3">
    <name type="scientific">Archangium violaceum Cb vi76</name>
    <dbReference type="NCBI Taxonomy" id="1406225"/>
    <lineage>
        <taxon>Bacteria</taxon>
        <taxon>Pseudomonadati</taxon>
        <taxon>Myxococcota</taxon>
        <taxon>Myxococcia</taxon>
        <taxon>Myxococcales</taxon>
        <taxon>Cystobacterineae</taxon>
        <taxon>Archangiaceae</taxon>
        <taxon>Archangium</taxon>
    </lineage>
</organism>
<keyword evidence="2" id="KW-0808">Transferase</keyword>
<dbReference type="CDD" id="cd06223">
    <property type="entry name" value="PRTases_typeI"/>
    <property type="match status" value="1"/>
</dbReference>
<dbReference type="Pfam" id="PF14681">
    <property type="entry name" value="UPRTase"/>
    <property type="match status" value="1"/>
</dbReference>
<sequence>MRDTLYANVPFQLSEMPHRYGPNVHLVGNPFLLSQLAKLCSKGTVQPDINRLVALLYTDLVKTVINAEFPRKMVAMPTRMIDHTPQGMYQGEVIDPAVRAVTVNIARAGTLPSQVTYDLLNTTVDPVLVRQDHIIMSRMIDAKEAVVGSNIGGAKIGGDIDDAIVLFPDPMGATGGSLSTAVSMYKEKVPGTPRRILSLNLIVTPEFLRRISREHPDVVVYALRLDRGLSPPEVFGTVPGELWEKERGLDDRQYIVPGGGGFGEIMNNAYV</sequence>
<dbReference type="InterPro" id="IPR000836">
    <property type="entry name" value="PRTase_dom"/>
</dbReference>
<evidence type="ECO:0000313" key="2">
    <source>
        <dbReference type="EMBL" id="KFA87661.1"/>
    </source>
</evidence>
<dbReference type="AlphaFoldDB" id="A0A084SGS6"/>
<dbReference type="Proteomes" id="UP000028547">
    <property type="component" value="Unassembled WGS sequence"/>
</dbReference>
<dbReference type="EMBL" id="JPMI01000353">
    <property type="protein sequence ID" value="KFA87661.1"/>
    <property type="molecule type" value="Genomic_DNA"/>
</dbReference>